<feature type="compositionally biased region" description="Polar residues" evidence="1">
    <location>
        <begin position="93"/>
        <end position="104"/>
    </location>
</feature>
<feature type="region of interest" description="Disordered" evidence="1">
    <location>
        <begin position="1"/>
        <end position="197"/>
    </location>
</feature>
<dbReference type="PANTHER" id="PTHR45924:SF2">
    <property type="entry name" value="FI17866P1"/>
    <property type="match status" value="1"/>
</dbReference>
<feature type="compositionally biased region" description="Pro residues" evidence="1">
    <location>
        <begin position="762"/>
        <end position="783"/>
    </location>
</feature>
<accession>A0A061ARK5</accession>
<feature type="compositionally biased region" description="Low complexity" evidence="1">
    <location>
        <begin position="64"/>
        <end position="78"/>
    </location>
</feature>
<feature type="region of interest" description="Disordered" evidence="1">
    <location>
        <begin position="723"/>
        <end position="1089"/>
    </location>
</feature>
<feature type="compositionally biased region" description="Low complexity" evidence="1">
    <location>
        <begin position="108"/>
        <end position="131"/>
    </location>
</feature>
<gene>
    <name evidence="3" type="ORF">RHTO0S_05e00716g</name>
</gene>
<feature type="compositionally biased region" description="Low complexity" evidence="1">
    <location>
        <begin position="1057"/>
        <end position="1072"/>
    </location>
</feature>
<organism evidence="3">
    <name type="scientific">Rhodotorula toruloides</name>
    <name type="common">Yeast</name>
    <name type="synonym">Rhodosporidium toruloides</name>
    <dbReference type="NCBI Taxonomy" id="5286"/>
    <lineage>
        <taxon>Eukaryota</taxon>
        <taxon>Fungi</taxon>
        <taxon>Dikarya</taxon>
        <taxon>Basidiomycota</taxon>
        <taxon>Pucciniomycotina</taxon>
        <taxon>Microbotryomycetes</taxon>
        <taxon>Sporidiobolales</taxon>
        <taxon>Sporidiobolaceae</taxon>
        <taxon>Rhodotorula</taxon>
    </lineage>
</organism>
<reference evidence="3" key="1">
    <citation type="journal article" date="2014" name="Genome Announc.">
        <title>Draft genome sequence of Rhodosporidium toruloides CECT1137, an oleaginous yeast of biotechnological interest.</title>
        <authorList>
            <person name="Morin N."/>
            <person name="Calcas X."/>
            <person name="Devillers H."/>
            <person name="Durrens P."/>
            <person name="Sherman D.J."/>
            <person name="Nicaud J.-M."/>
            <person name="Neuveglise C."/>
        </authorList>
    </citation>
    <scope>NUCLEOTIDE SEQUENCE</scope>
    <source>
        <strain evidence="3">CECT1137</strain>
    </source>
</reference>
<dbReference type="Gene3D" id="1.20.900.10">
    <property type="entry name" value="Dbl homology (DH) domain"/>
    <property type="match status" value="1"/>
</dbReference>
<feature type="compositionally biased region" description="Polar residues" evidence="1">
    <location>
        <begin position="854"/>
        <end position="866"/>
    </location>
</feature>
<feature type="compositionally biased region" description="Low complexity" evidence="1">
    <location>
        <begin position="535"/>
        <end position="547"/>
    </location>
</feature>
<dbReference type="PANTHER" id="PTHR45924">
    <property type="entry name" value="FI17866P1"/>
    <property type="match status" value="1"/>
</dbReference>
<feature type="compositionally biased region" description="Basic and acidic residues" evidence="1">
    <location>
        <begin position="1024"/>
        <end position="1033"/>
    </location>
</feature>
<dbReference type="GO" id="GO:0005085">
    <property type="term" value="F:guanyl-nucleotide exchange factor activity"/>
    <property type="evidence" value="ECO:0007669"/>
    <property type="project" value="InterPro"/>
</dbReference>
<feature type="compositionally biased region" description="Polar residues" evidence="1">
    <location>
        <begin position="731"/>
        <end position="758"/>
    </location>
</feature>
<dbReference type="EMBL" id="LK052940">
    <property type="protein sequence ID" value="CDR40287.1"/>
    <property type="molecule type" value="Genomic_DNA"/>
</dbReference>
<feature type="compositionally biased region" description="Polar residues" evidence="1">
    <location>
        <begin position="548"/>
        <end position="559"/>
    </location>
</feature>
<dbReference type="InterPro" id="IPR035899">
    <property type="entry name" value="DBL_dom_sf"/>
</dbReference>
<dbReference type="Pfam" id="PF00621">
    <property type="entry name" value="RhoGEF"/>
    <property type="match status" value="1"/>
</dbReference>
<evidence type="ECO:0000313" key="3">
    <source>
        <dbReference type="EMBL" id="CDR40287.1"/>
    </source>
</evidence>
<name>A0A061ARK5_RHOTO</name>
<evidence type="ECO:0000259" key="2">
    <source>
        <dbReference type="PROSITE" id="PS50010"/>
    </source>
</evidence>
<dbReference type="GO" id="GO:0031267">
    <property type="term" value="F:small GTPase binding"/>
    <property type="evidence" value="ECO:0007669"/>
    <property type="project" value="TreeGrafter"/>
</dbReference>
<dbReference type="PROSITE" id="PS50010">
    <property type="entry name" value="DH_2"/>
    <property type="match status" value="1"/>
</dbReference>
<sequence length="1202" mass="127491">MDYSAFAPARPPQAGYSHGAGLASDGQRAGAQDATTRPYGPAGLAGHFGSLDLSDSHSFDAFHPPNSSASSSSARGPLPLSPPPGSSQAGPSYQPTQGMSNGYSAANRPRPQLSPGLGPSGGALPPRSASPLPQPGANDSNAPRIPRKSSLPPIPGHGAPSSGPAPPLPPLPPSASSSSTQLHTDSLGPRDSSGGEQVFNGAAIAAGASAGPSQAAPQAGHAAVASESTASGNAALAASSSLKRANPLEDLIATETAYVEDLGAVIKRVAAAWSRNNFPPPALDAMFRAIEAVYRINKTLLAKLNEIGPNPSSPKALGDLLMRWISDIEPAYTRYATTVSLDFDFYDPVQSNPKLAPILASLPWPPSLPPPPSAVTMDRLFELPYYRVRYYKRLYAKLLRSTQEGRSDHALLVSANEKLAKLEEMCEEGRKRSVLGPGGKEEVMRRRSEEEEWQQRAQEQEQARVEQVPAQPSVAEQRIPAEDVERLASPPIERREVEQPARAGPPRLNLDLAAAAANGLRKEDQPRSAVDSPRMESPSSSSSFRSSGATGVSTANTSAVHAPSPNPSREPPLRVSELERRLNTERTLDIFTMKPRKCKLQMQPPNLAYQRQLRKAYDAVLSFVPTSDPAQRQVRIPRAFVVILTDLFLVCEHVAPEELHLAGGADLWLLYPPLAGKHLRVADGSTRGEVEVTIMNKERLTFLVEGGDEMRAKELKAEIEEATRFGAAQPRQDSTMSSGAGHSPISPTVPNSALSSSFGAMPGPPLSPLPPGAHPASPVPPSPLSASSRSDERSAFPHPGPPPLGSGRPPLHLQPVPPSFDPSRRAVSGPAPSIARPERNASMTQHGYPAPSPTYANGQVVQSPASSDFHHANGPQSLSPYPRDPYGQPDYRQPGSNSSGGRQSPYGPQGPFPQSDFGQYAPPLANGAYPTYPHSMPRSQSDSAPPAMARPDSRQSNGSYSSGRTDNSGRWGAPPPPMPKERSFNGMDFSGRGGPLYATSLRGEPGQGQGGYLAAPQGPVHRSRSADGLRSEALRGATNPSPNYRAPSQALLEERSTSAPGSSRSASKLSSTQDDFSPPTSPVEPRIPDKTSVVATMRCKVFLQQHHAQWKSLGTAKLKLFQSMPSNTKQLVVDSDKGGGKTIISTIVLADGVERVGKTGVAVDLSDQGQRTGIIYMLQLRTEQSATGLFEQLLLGTDRAAR</sequence>
<protein>
    <submittedName>
        <fullName evidence="3">RHTO0S05e00716g1_1</fullName>
    </submittedName>
</protein>
<dbReference type="OrthoDB" id="6244550at2759"/>
<feature type="compositionally biased region" description="Polar residues" evidence="1">
    <location>
        <begin position="954"/>
        <end position="968"/>
    </location>
</feature>
<feature type="region of interest" description="Disordered" evidence="1">
    <location>
        <begin position="426"/>
        <end position="577"/>
    </location>
</feature>
<dbReference type="InterPro" id="IPR000219">
    <property type="entry name" value="DH_dom"/>
</dbReference>
<feature type="compositionally biased region" description="Basic and acidic residues" evidence="1">
    <location>
        <begin position="479"/>
        <end position="499"/>
    </location>
</feature>
<feature type="compositionally biased region" description="Basic and acidic residues" evidence="1">
    <location>
        <begin position="439"/>
        <end position="449"/>
    </location>
</feature>
<evidence type="ECO:0000256" key="1">
    <source>
        <dbReference type="SAM" id="MobiDB-lite"/>
    </source>
</evidence>
<feature type="compositionally biased region" description="Pro residues" evidence="1">
    <location>
        <begin position="163"/>
        <end position="173"/>
    </location>
</feature>
<proteinExistence type="predicted"/>
<feature type="domain" description="DH" evidence="2">
    <location>
        <begin position="243"/>
        <end position="429"/>
    </location>
</feature>
<dbReference type="AlphaFoldDB" id="A0A061ARK5"/>
<dbReference type="SUPFAM" id="SSF48065">
    <property type="entry name" value="DBL homology domain (DH-domain)"/>
    <property type="match status" value="1"/>
</dbReference>